<organism evidence="3 4">
    <name type="scientific">Lingula anatina</name>
    <name type="common">Brachiopod</name>
    <name type="synonym">Lingula unguis</name>
    <dbReference type="NCBI Taxonomy" id="7574"/>
    <lineage>
        <taxon>Eukaryota</taxon>
        <taxon>Metazoa</taxon>
        <taxon>Spiralia</taxon>
        <taxon>Lophotrochozoa</taxon>
        <taxon>Brachiopoda</taxon>
        <taxon>Linguliformea</taxon>
        <taxon>Lingulata</taxon>
        <taxon>Lingulida</taxon>
        <taxon>Linguloidea</taxon>
        <taxon>Lingulidae</taxon>
        <taxon>Lingula</taxon>
    </lineage>
</organism>
<dbReference type="InParanoid" id="A0A1S3J4X3"/>
<dbReference type="GeneID" id="106170137"/>
<dbReference type="Proteomes" id="UP000085678">
    <property type="component" value="Unplaced"/>
</dbReference>
<feature type="region of interest" description="Disordered" evidence="1">
    <location>
        <begin position="116"/>
        <end position="145"/>
    </location>
</feature>
<evidence type="ECO:0000313" key="3">
    <source>
        <dbReference type="Proteomes" id="UP000085678"/>
    </source>
</evidence>
<name>A0A1S3J4X3_LINAN</name>
<protein>
    <submittedName>
        <fullName evidence="4">RNA-binding protein FUS</fullName>
    </submittedName>
</protein>
<dbReference type="RefSeq" id="XP_013405333.1">
    <property type="nucleotide sequence ID" value="XM_013549879.1"/>
</dbReference>
<reference evidence="4" key="1">
    <citation type="submission" date="2025-08" db="UniProtKB">
        <authorList>
            <consortium name="RefSeq"/>
        </authorList>
    </citation>
    <scope>IDENTIFICATION</scope>
    <source>
        <tissue evidence="4">Gonads</tissue>
    </source>
</reference>
<accession>A0A1S3J4X3</accession>
<feature type="region of interest" description="Disordered" evidence="1">
    <location>
        <begin position="161"/>
        <end position="207"/>
    </location>
</feature>
<feature type="compositionally biased region" description="Basic and acidic residues" evidence="1">
    <location>
        <begin position="120"/>
        <end position="133"/>
    </location>
</feature>
<evidence type="ECO:0000313" key="4">
    <source>
        <dbReference type="RefSeq" id="XP_013405333.1"/>
    </source>
</evidence>
<evidence type="ECO:0000256" key="1">
    <source>
        <dbReference type="SAM" id="MobiDB-lite"/>
    </source>
</evidence>
<keyword evidence="2" id="KW-0732">Signal</keyword>
<sequence length="301" mass="33531">MVFSTDYIPLRCRVIVILLLALVSQTLSQYSSGYQVQTVSAGRDNGYNHNRGYPDPQYFGPHEERGSYGGGRSQYIPYESYSAPTQRYGSRYEYQSPYSSLYHKLFQDYAHVKVPTVDPHSGEHAQDGAHDRAGQSQYSGGSGGVGQYHEVAYGSSYGDNSGSYGDTSSSYGDTSGSYGDTSGSYGDTSGSYGDKGRYHADQHRGERPTTHCHLYRDDKEQYEKCLGCTGSDRFFVCPVAGVYKPERAYGPKEEVHEAPRRHFAHTDPQCYWQCDEFGRAFGQPCPKGLTFNTHAQVCIRL</sequence>
<feature type="compositionally biased region" description="Low complexity" evidence="1">
    <location>
        <begin position="161"/>
        <end position="192"/>
    </location>
</feature>
<dbReference type="GO" id="GO:0008061">
    <property type="term" value="F:chitin binding"/>
    <property type="evidence" value="ECO:0007669"/>
    <property type="project" value="InterPro"/>
</dbReference>
<evidence type="ECO:0000256" key="2">
    <source>
        <dbReference type="SAM" id="SignalP"/>
    </source>
</evidence>
<feature type="chain" id="PRO_5010193452" evidence="2">
    <location>
        <begin position="29"/>
        <end position="301"/>
    </location>
</feature>
<dbReference type="InterPro" id="IPR036508">
    <property type="entry name" value="Chitin-bd_dom_sf"/>
</dbReference>
<keyword evidence="3" id="KW-1185">Reference proteome</keyword>
<dbReference type="SUPFAM" id="SSF57625">
    <property type="entry name" value="Invertebrate chitin-binding proteins"/>
    <property type="match status" value="1"/>
</dbReference>
<dbReference type="KEGG" id="lak:106170137"/>
<feature type="compositionally biased region" description="Basic and acidic residues" evidence="1">
    <location>
        <begin position="194"/>
        <end position="207"/>
    </location>
</feature>
<feature type="signal peptide" evidence="2">
    <location>
        <begin position="1"/>
        <end position="28"/>
    </location>
</feature>
<dbReference type="AlphaFoldDB" id="A0A1S3J4X3"/>
<gene>
    <name evidence="4" type="primary">LOC106170137</name>
</gene>
<proteinExistence type="predicted"/>